<keyword evidence="3" id="KW-0547">Nucleotide-binding</keyword>
<evidence type="ECO:0000313" key="11">
    <source>
        <dbReference type="Proteomes" id="UP001549920"/>
    </source>
</evidence>
<feature type="transmembrane region" description="Helical" evidence="8">
    <location>
        <begin position="342"/>
        <end position="363"/>
    </location>
</feature>
<keyword evidence="6 8" id="KW-0472">Membrane</keyword>
<evidence type="ECO:0000256" key="3">
    <source>
        <dbReference type="ARBA" id="ARBA00022741"/>
    </source>
</evidence>
<dbReference type="InterPro" id="IPR026082">
    <property type="entry name" value="ABCA"/>
</dbReference>
<sequence length="1784" mass="200472">MRPRSGKNRTAGPWIKFRLLMWKNFLQQWRHPIQTTLELMLPVMTMTLVLLLRWQIEPTTMDTVNFSPLQAQTLNNSIPILAALNFTNLSIAYSPKSEVLEDVIRSSVAHLLLDRNNVKDLITVILERLPDLLPIQIPPDINLPDINLPGINLTEINLPDVNLTDINLPNINLTDINLPDLENLNTTVIFEILKSLIRVQAYNYSIDLRSIYAYEETTRKVIAAVEFDDNLHGATELPGHITYSLRFPERPRTNSFFSRGSRSWRTDILFPVFELPGPRSRSSDGGSDPGYVREMFIALQQVISMQIISKITGEPLDSFEVNIQRYPHPPYVMDMAVEALQFLFPMFIMLSFSYTAVNITRAITVEKELQLKETLKIMGLPTWIHWTAWFCKQFIFLLIAATLIMILLKVNWFTNEDGFSDYAVFTNTPWTVLLFFLTLYLACTIFFCFMLSGFFSKGSTAALFAGVVWFLTYVPAFLLSIDIAMSIPVQIITCLSINTAMSYGFQLILARESTGGMQWGEFMTSPVTDTARLLFGDVIIMLVVDCVVYMLIALYLEQVLPGPYGTPKPWYFLFQRQFWCCGNKTAPESVLLDVPESPDVTKEMDPVGHAVGVKMMNLTKVFGKHVAVNNVSLNIYDDQITVLLGHNGAGKSTTISMLTGNLEVTRGSVWVAGYDMTWNASDARSHIGLCPQHNVLFNELTVKEHLEFFSRLKGFQGEELNTEIDTLIEKLELVEKRDYQSKGLSGGQKRRLCVGVALCGDARVVLLDEPTSGMDPSSRRALWDLLQKEKQGRTMILTTHFMDEADILGDRIAIMASGQLQCVGSPYFLKRHYGVGYTLVIVKDEGFQLEACTEILNKYIPGTTVKEDRGTEVTYNLTNARSQIFETMLLELENNMQRIKFKNYGLLATTMEDVFMSVGSDVSPTHSESDETETVTESVSDSATKSYYDFDSSSVDNLKQEEPLSGFRLLGQHILAVWLKLSLVWMRSWGMVLLQILVPVLQMTATLGIMEYVFGLTSTIHRRALSLADGYSHTESLLSFIGNSTSSLGALATAAYEMMINSSVVDTMSLTVVDEPIDEYYLKRAENEGMGLLRHTVLTGATFTDESVTAWFSNFAYHDMATSLAAVHTALLKTRNASYELNVFNHPLEVNYADQSDLQMMVSMLTMQLASGFGSSLGIACAVFVMFYIKERVSRAKLLQKAAGIQPVVLWGSAAVFDWLWFLVICLTLVITCVAFSVIGLSSAEELGRLFLCLMVYGAAMLPFNYLSSHIFQGPALGFVVIFFVNVLLGMMGPLIVDALSAPQLDTEEVARILDYILQFFPLYSLVTIVRSLNQIGMTVHMCLLACENLQSLVPNMGECSMAVMCARPEFEDSCCVREDPYWDWEQPGVMRYITCMLVTCVVLWGVLMIIEYNVIQKIFRREKKPPPVDENLLDEDVIDESRHVEHIGDDVSQHSLVARGLSKYYGKHLAVNQVSFSVSDSECFGLLGVNGAGKTTTFKMLMGDETVSSGDAFVSGHSVRRNITNVYENIGYCPQFDAVFGELTGRETLRLFSLLRGLNPRHTRARTEALAHALGFTKHLDKRVNQYSGGNKRKLSTAVALLGRTRLVFVDEPTTGVDPAAKRQVWRAIRGAQRAGRGVVLTSHSMEECEALCSRLTIMVNGGFKCLGTPQHLKNKFSEGFTLTIKMRLEEEQPSTSSCVLQRPVDVVKQYVESNFSSPKLMEEYQGLLTYYLPDRGIAWSRMFGIMEQAKQDFQVEDYSISQTTLEQIFLQFTKYQQEAAVQ</sequence>
<name>A0ABR3I9W9_LOXSC</name>
<feature type="domain" description="ABC transporter" evidence="9">
    <location>
        <begin position="1457"/>
        <end position="1687"/>
    </location>
</feature>
<feature type="transmembrane region" description="Helical" evidence="8">
    <location>
        <begin position="383"/>
        <end position="408"/>
    </location>
</feature>
<gene>
    <name evidence="10" type="ORF">ABMA27_014685</name>
</gene>
<feature type="region of interest" description="Disordered" evidence="7">
    <location>
        <begin position="921"/>
        <end position="940"/>
    </location>
</feature>
<dbReference type="InterPro" id="IPR003593">
    <property type="entry name" value="AAA+_ATPase"/>
</dbReference>
<dbReference type="InterPro" id="IPR027417">
    <property type="entry name" value="P-loop_NTPase"/>
</dbReference>
<dbReference type="InterPro" id="IPR013525">
    <property type="entry name" value="ABC2_TM"/>
</dbReference>
<dbReference type="Pfam" id="PF00005">
    <property type="entry name" value="ABC_tran"/>
    <property type="match status" value="2"/>
</dbReference>
<keyword evidence="2 8" id="KW-0812">Transmembrane</keyword>
<dbReference type="Proteomes" id="UP001549920">
    <property type="component" value="Unassembled WGS sequence"/>
</dbReference>
<evidence type="ECO:0000256" key="1">
    <source>
        <dbReference type="ARBA" id="ARBA00004141"/>
    </source>
</evidence>
<feature type="transmembrane region" description="Helical" evidence="8">
    <location>
        <begin position="428"/>
        <end position="449"/>
    </location>
</feature>
<dbReference type="Pfam" id="PF23321">
    <property type="entry name" value="R1_ABCA1"/>
    <property type="match status" value="1"/>
</dbReference>
<feature type="transmembrane region" description="Helical" evidence="8">
    <location>
        <begin position="1219"/>
        <end position="1240"/>
    </location>
</feature>
<dbReference type="PROSITE" id="PS00211">
    <property type="entry name" value="ABC_TRANSPORTER_1"/>
    <property type="match status" value="1"/>
</dbReference>
<feature type="transmembrane region" description="Helical" evidence="8">
    <location>
        <begin position="487"/>
        <end position="510"/>
    </location>
</feature>
<evidence type="ECO:0000256" key="7">
    <source>
        <dbReference type="SAM" id="MobiDB-lite"/>
    </source>
</evidence>
<feature type="transmembrane region" description="Helical" evidence="8">
    <location>
        <begin position="1247"/>
        <end position="1264"/>
    </location>
</feature>
<dbReference type="Gene3D" id="3.40.50.300">
    <property type="entry name" value="P-loop containing nucleotide triphosphate hydrolases"/>
    <property type="match status" value="2"/>
</dbReference>
<dbReference type="SMART" id="SM00382">
    <property type="entry name" value="AAA"/>
    <property type="match status" value="2"/>
</dbReference>
<keyword evidence="11" id="KW-1185">Reference proteome</keyword>
<evidence type="ECO:0000256" key="4">
    <source>
        <dbReference type="ARBA" id="ARBA00022840"/>
    </source>
</evidence>
<evidence type="ECO:0000256" key="6">
    <source>
        <dbReference type="ARBA" id="ARBA00023136"/>
    </source>
</evidence>
<feature type="transmembrane region" description="Helical" evidence="8">
    <location>
        <begin position="1276"/>
        <end position="1301"/>
    </location>
</feature>
<dbReference type="CDD" id="cd03263">
    <property type="entry name" value="ABC_subfamily_A"/>
    <property type="match status" value="2"/>
</dbReference>
<evidence type="ECO:0000259" key="9">
    <source>
        <dbReference type="PROSITE" id="PS50893"/>
    </source>
</evidence>
<dbReference type="Pfam" id="PF12698">
    <property type="entry name" value="ABC2_membrane_3"/>
    <property type="match status" value="2"/>
</dbReference>
<dbReference type="InterPro" id="IPR056264">
    <property type="entry name" value="R2_ABCA1-4-like"/>
</dbReference>
<evidence type="ECO:0000256" key="2">
    <source>
        <dbReference type="ARBA" id="ARBA00022692"/>
    </source>
</evidence>
<dbReference type="InterPro" id="IPR003439">
    <property type="entry name" value="ABC_transporter-like_ATP-bd"/>
</dbReference>
<organism evidence="10 11">
    <name type="scientific">Loxostege sticticalis</name>
    <name type="common">Beet webworm moth</name>
    <dbReference type="NCBI Taxonomy" id="481309"/>
    <lineage>
        <taxon>Eukaryota</taxon>
        <taxon>Metazoa</taxon>
        <taxon>Ecdysozoa</taxon>
        <taxon>Arthropoda</taxon>
        <taxon>Hexapoda</taxon>
        <taxon>Insecta</taxon>
        <taxon>Pterygota</taxon>
        <taxon>Neoptera</taxon>
        <taxon>Endopterygota</taxon>
        <taxon>Lepidoptera</taxon>
        <taxon>Glossata</taxon>
        <taxon>Ditrysia</taxon>
        <taxon>Pyraloidea</taxon>
        <taxon>Crambidae</taxon>
        <taxon>Pyraustinae</taxon>
        <taxon>Loxostege</taxon>
    </lineage>
</organism>
<protein>
    <recommendedName>
        <fullName evidence="9">ABC transporter domain-containing protein</fullName>
    </recommendedName>
</protein>
<keyword evidence="5 8" id="KW-1133">Transmembrane helix</keyword>
<feature type="transmembrane region" description="Helical" evidence="8">
    <location>
        <begin position="461"/>
        <end position="481"/>
    </location>
</feature>
<accession>A0ABR3I9W9</accession>
<evidence type="ECO:0000313" key="10">
    <source>
        <dbReference type="EMBL" id="KAL0893031.1"/>
    </source>
</evidence>
<comment type="subcellular location">
    <subcellularLocation>
        <location evidence="1">Membrane</location>
        <topology evidence="1">Multi-pass membrane protein</topology>
    </subcellularLocation>
</comment>
<feature type="transmembrane region" description="Helical" evidence="8">
    <location>
        <begin position="1313"/>
        <end position="1333"/>
    </location>
</feature>
<dbReference type="InterPro" id="IPR017871">
    <property type="entry name" value="ABC_transporter-like_CS"/>
</dbReference>
<reference evidence="10 11" key="1">
    <citation type="submission" date="2024-06" db="EMBL/GenBank/DDBJ databases">
        <title>A chromosome-level genome assembly of beet webworm, Loxostege sticticalis.</title>
        <authorList>
            <person name="Zhang Y."/>
        </authorList>
    </citation>
    <scope>NUCLEOTIDE SEQUENCE [LARGE SCALE GENOMIC DNA]</scope>
    <source>
        <strain evidence="10">AQ026</strain>
        <tissue evidence="10">Whole body</tissue>
    </source>
</reference>
<feature type="transmembrane region" description="Helical" evidence="8">
    <location>
        <begin position="1169"/>
        <end position="1189"/>
    </location>
</feature>
<evidence type="ECO:0000256" key="8">
    <source>
        <dbReference type="SAM" id="Phobius"/>
    </source>
</evidence>
<evidence type="ECO:0000256" key="5">
    <source>
        <dbReference type="ARBA" id="ARBA00022989"/>
    </source>
</evidence>
<dbReference type="SUPFAM" id="SSF141571">
    <property type="entry name" value="Pentapeptide repeat-like"/>
    <property type="match status" value="1"/>
</dbReference>
<feature type="domain" description="ABC transporter" evidence="9">
    <location>
        <begin position="613"/>
        <end position="842"/>
    </location>
</feature>
<dbReference type="PROSITE" id="PS50893">
    <property type="entry name" value="ABC_TRANSPORTER_2"/>
    <property type="match status" value="2"/>
</dbReference>
<feature type="transmembrane region" description="Helical" evidence="8">
    <location>
        <begin position="1390"/>
        <end position="1415"/>
    </location>
</feature>
<comment type="caution">
    <text evidence="10">The sequence shown here is derived from an EMBL/GenBank/DDBJ whole genome shotgun (WGS) entry which is preliminary data.</text>
</comment>
<proteinExistence type="predicted"/>
<dbReference type="PANTHER" id="PTHR19229:SF250">
    <property type="entry name" value="ABC TRANSPORTER DOMAIN-CONTAINING PROTEIN-RELATED"/>
    <property type="match status" value="1"/>
</dbReference>
<keyword evidence="4" id="KW-0067">ATP-binding</keyword>
<dbReference type="EMBL" id="JBEUOH010000006">
    <property type="protein sequence ID" value="KAL0893031.1"/>
    <property type="molecule type" value="Genomic_DNA"/>
</dbReference>
<dbReference type="PANTHER" id="PTHR19229">
    <property type="entry name" value="ATP-BINDING CASSETTE TRANSPORTER SUBFAMILY A ABCA"/>
    <property type="match status" value="1"/>
</dbReference>
<feature type="transmembrane region" description="Helical" evidence="8">
    <location>
        <begin position="531"/>
        <end position="556"/>
    </location>
</feature>
<dbReference type="SUPFAM" id="SSF52540">
    <property type="entry name" value="P-loop containing nucleoside triphosphate hydrolases"/>
    <property type="match status" value="2"/>
</dbReference>